<dbReference type="InterPro" id="IPR013783">
    <property type="entry name" value="Ig-like_fold"/>
</dbReference>
<sequence>MNTDFVKVPRLFEKAGVVMVREIGDLGFYQYFTAVVDARVVRGLSLRLWIILLGIYFDVTDPREAELRRIAGYIYGEVQLGTSVTLFAFAAGVKEKKEGAYWIGFSARYDPHAPLAVEAGSVITDPKFGSLEVQSDGWALPEFPAKVSTALTSLDVKLLAMFLTKPDHANSTKTNTSLEKLQIRAITDGHWRLWGDLSVADTGLDVVAERLESPKLANGKGRQYAIFVDLQGSLTVGKQEETRYFVYFLARFEHGKSELSTFAIDILVKTLGSDGAPAGAVSASTIANLSVFGSNQVTENDKTINEKIPDGFPISAKHFVSNDSNLRAFATLSKEAGSSWKLDILTFELVQTDAWDLTDKLKIVDSAATLDIKHPLDTDKSKRVYYFSLTSTVQLGKVRLAKVDISVIREGSYNGLALFKVQSRPVSKILEELVGGGGQKDIIPSECPINIDDTSAGFFIFIYAGKSSDPKWAIRHTTLKFKPVAGLSSWEICSGFLVRELSLEATFLDISTDNMRKSIRVYGKVIFGQTPVEASIEITNTKITVRIQVAKASATDILGTLVEGGLNNPTLEAPALQADAGLGDYKVSGATADIVFTKTDTGSYSAEYAAITVSTAPDFQWTLVDGTLVMNKVYAQLRVTNPSSPQRKFEAIVYGHLFDPSNHSRLRDPPGLDMTLRANKEEMVIDISTSVQGCNFIDVIYVATGGVWKLSAVDLFPKFVKLILKLRWAGTKKEGSFTGVCEDWSVKHIAPSLSSVEKPRLTLMVRKALFKTRPTGLIEGECVIMGARIPVSYELPSGPLRIFGFGVKKVKEMVQRLRKLFDDAMKIGKIMADIAGTTAEVAAALEAALLAVGYAAAVVAGVLAAIFGAAASGGGSSSSGSTGGTNKDPKTDSRGSQSKWVVGGSGLSNGPTGQHVTLNIYPRNAQNQVLYIDVTRLTVSIVQGTLKPGTQSTRLVIDQFESLEKGDGYKTSYTRPGLLGPYSVDIEYDWGTDPVRLSYDVVATAEESVVSTKSFLRVPDNALVGIPTTALIFPVDNFGNPRLGYDDHAAFNVTFAPELPEQYSLTIYNHCFAINFKLPPDSAGKEYTMEVKLGNESIQGAPAVLSATLGVDLSKCEAMGAGLSFGIGGEQTSFIVRLKDQLGNPISESEMDTVKCEAYLHINALKGSPPMEETSHSLSHVLDTTQSLLNFTYTRPPTGVKYTITISLNESNIPNSPFYLQSVSTAPTLSVSNSMLLLPTSKVFAGFSFQVLIEAYDSTDQHRTFGGEAEKFHLVLLVVGEVFREIPDPPKDNGDGIYVWTITAPDELMGQENVVVSVISTFGEEGKKESAFGSPARLTILERPKLSGIHCYGPGLGSGIAEETTTFYVELLDQYNETHFRSHTGERYNVSYRRPVKPGAFNIIRVSLAGVEYPESPFLVYNTLTVPSMAPENCIIDFPTSELGLKTEHTAIVYTVDQFRHRRFVGGDVLKVLCDGAEFGTAIDHKDGTYTVTFIPMKEDYKVWVRLDGMLLTGSPWNLKVRSARTKVILTGPGLVKAELGTETSFSVTSDPATAEGLDGSGYAVLYPQEQMDSTTAEAIQLLPFTFPPSATSFESSYLLPCDTAGVSPGLYSLKVFWNFTASKYSRVITPINTVEVTSQPIFDVEGLDMDWYGPSAPPDLLQHPWNTFQLISDPPIADLCPDGITINPEYALSRMPYSRELHTIPALEFKKLKIPTAPGRIIVNWRALSGGLEYLLNFSYKGKPIVPLSGDDSWRIIIDDSAHSLTIWRLGYPQSVDPAKGCYVYRGSGLRVVEDDGTRLDDIDDIRGEPERMVFIKKPHWKGRNQWVGVRWPMLTPIQVSSDSGDAFLFHYRIKWTKWADSGEVKLHAPVDLRANEGKVALLRYTASNNSAVWTVHDGHRPPSKRFDDREKSEVLDQAWKDVLYVYTANELVIYENGRRVLRESREKTVINAVNIRMHSLDAAGHVVVEMKAVKSCPMMFKYLERPEHRSLDSWNEIVLNRDNRPDYGRPFFAIDDVNTGGLKTELIRDSLKISFESETEQESSLGVTALYSIWGVDYHLTPQPITLSSYCIIQYSFSIYSCDSICQIFLCGGAIALEVTQKEACWGLSISTPQPYPSKHLWSYGNFVDVTCLVAPGRRVVWENGVVMEANEEEAEKREIRPDFRVVCPAREGQGVDVRMAAIRVVVGADVNDQAEPKWWSDKHGPGGDGDSRG</sequence>
<organism evidence="4 5">
    <name type="scientific">Ascodesmis nigricans</name>
    <dbReference type="NCBI Taxonomy" id="341454"/>
    <lineage>
        <taxon>Eukaryota</taxon>
        <taxon>Fungi</taxon>
        <taxon>Dikarya</taxon>
        <taxon>Ascomycota</taxon>
        <taxon>Pezizomycotina</taxon>
        <taxon>Pezizomycetes</taxon>
        <taxon>Pezizales</taxon>
        <taxon>Ascodesmidaceae</taxon>
        <taxon>Ascodesmis</taxon>
    </lineage>
</organism>
<accession>A0A4S2MYR6</accession>
<dbReference type="SUPFAM" id="SSF81296">
    <property type="entry name" value="E set domains"/>
    <property type="match status" value="3"/>
</dbReference>
<dbReference type="OrthoDB" id="5334309at2759"/>
<keyword evidence="5" id="KW-1185">Reference proteome</keyword>
<protein>
    <submittedName>
        <fullName evidence="4">Uncharacterized protein</fullName>
    </submittedName>
</protein>
<dbReference type="Proteomes" id="UP000298138">
    <property type="component" value="Unassembled WGS sequence"/>
</dbReference>
<dbReference type="SMART" id="SM00557">
    <property type="entry name" value="IG_FLMN"/>
    <property type="match status" value="2"/>
</dbReference>
<dbReference type="InParanoid" id="A0A4S2MYR6"/>
<dbReference type="InterPro" id="IPR001298">
    <property type="entry name" value="Filamin/ABP280_rpt"/>
</dbReference>
<name>A0A4S2MYR6_9PEZI</name>
<feature type="repeat" description="Filamin" evidence="2">
    <location>
        <begin position="1484"/>
        <end position="1521"/>
    </location>
</feature>
<reference evidence="4 5" key="1">
    <citation type="submission" date="2019-04" db="EMBL/GenBank/DDBJ databases">
        <title>Comparative genomics and transcriptomics to analyze fruiting body development in filamentous ascomycetes.</title>
        <authorList>
            <consortium name="DOE Joint Genome Institute"/>
            <person name="Lutkenhaus R."/>
            <person name="Traeger S."/>
            <person name="Breuer J."/>
            <person name="Kuo A."/>
            <person name="Lipzen A."/>
            <person name="Pangilinan J."/>
            <person name="Dilworth D."/>
            <person name="Sandor L."/>
            <person name="Poggeler S."/>
            <person name="Barry K."/>
            <person name="Grigoriev I.V."/>
            <person name="Nowrousian M."/>
        </authorList>
    </citation>
    <scope>NUCLEOTIDE SEQUENCE [LARGE SCALE GENOMIC DNA]</scope>
    <source>
        <strain evidence="4 5">CBS 389.68</strain>
    </source>
</reference>
<evidence type="ECO:0000256" key="2">
    <source>
        <dbReference type="PROSITE-ProRule" id="PRU00087"/>
    </source>
</evidence>
<evidence type="ECO:0000313" key="5">
    <source>
        <dbReference type="Proteomes" id="UP000298138"/>
    </source>
</evidence>
<dbReference type="InterPro" id="IPR044801">
    <property type="entry name" value="Filamin"/>
</dbReference>
<dbReference type="GO" id="GO:0051015">
    <property type="term" value="F:actin filament binding"/>
    <property type="evidence" value="ECO:0007669"/>
    <property type="project" value="InterPro"/>
</dbReference>
<dbReference type="PROSITE" id="PS50194">
    <property type="entry name" value="FILAMIN_REPEAT"/>
    <property type="match status" value="2"/>
</dbReference>
<dbReference type="InterPro" id="IPR017868">
    <property type="entry name" value="Filamin/ABP280_repeat-like"/>
</dbReference>
<gene>
    <name evidence="4" type="ORF">EX30DRAFT_395306</name>
</gene>
<feature type="region of interest" description="Disordered" evidence="3">
    <location>
        <begin position="872"/>
        <end position="908"/>
    </location>
</feature>
<dbReference type="EMBL" id="ML220117">
    <property type="protein sequence ID" value="TGZ81922.1"/>
    <property type="molecule type" value="Genomic_DNA"/>
</dbReference>
<dbReference type="PANTHER" id="PTHR38537">
    <property type="entry name" value="JITTERBUG, ISOFORM N"/>
    <property type="match status" value="1"/>
</dbReference>
<dbReference type="InterPro" id="IPR014756">
    <property type="entry name" value="Ig_E-set"/>
</dbReference>
<evidence type="ECO:0000313" key="4">
    <source>
        <dbReference type="EMBL" id="TGZ81922.1"/>
    </source>
</evidence>
<dbReference type="Pfam" id="PF00630">
    <property type="entry name" value="Filamin"/>
    <property type="match status" value="1"/>
</dbReference>
<feature type="repeat" description="Filamin" evidence="2">
    <location>
        <begin position="1108"/>
        <end position="1222"/>
    </location>
</feature>
<dbReference type="Gene3D" id="2.60.40.10">
    <property type="entry name" value="Immunoglobulins"/>
    <property type="match status" value="2"/>
</dbReference>
<proteinExistence type="predicted"/>
<evidence type="ECO:0000256" key="1">
    <source>
        <dbReference type="ARBA" id="ARBA00022737"/>
    </source>
</evidence>
<dbReference type="STRING" id="341454.A0A4S2MYR6"/>
<dbReference type="GO" id="GO:0030036">
    <property type="term" value="P:actin cytoskeleton organization"/>
    <property type="evidence" value="ECO:0007669"/>
    <property type="project" value="InterPro"/>
</dbReference>
<dbReference type="PANTHER" id="PTHR38537:SF8">
    <property type="entry name" value="FILAMIN-A"/>
    <property type="match status" value="1"/>
</dbReference>
<feature type="compositionally biased region" description="Gly residues" evidence="3">
    <location>
        <begin position="872"/>
        <end position="883"/>
    </location>
</feature>
<keyword evidence="1" id="KW-0677">Repeat</keyword>
<evidence type="ECO:0000256" key="3">
    <source>
        <dbReference type="SAM" id="MobiDB-lite"/>
    </source>
</evidence>